<comment type="caution">
    <text evidence="2">The sequence shown here is derived from an EMBL/GenBank/DDBJ whole genome shotgun (WGS) entry which is preliminary data.</text>
</comment>
<accession>X8DET5</accession>
<evidence type="ECO:0000313" key="2">
    <source>
        <dbReference type="EMBL" id="EUA66005.1"/>
    </source>
</evidence>
<proteinExistence type="predicted"/>
<reference evidence="2" key="1">
    <citation type="submission" date="2014-01" db="EMBL/GenBank/DDBJ databases">
        <authorList>
            <person name="Brown-Elliot B."/>
            <person name="Wallace R."/>
            <person name="Lenaerts A."/>
            <person name="Ordway D."/>
            <person name="DeGroote M.A."/>
            <person name="Parker T."/>
            <person name="Sizemore C."/>
            <person name="Tallon L.J."/>
            <person name="Sadzewicz L.K."/>
            <person name="Sengamalay N."/>
            <person name="Fraser C.M."/>
            <person name="Hine E."/>
            <person name="Shefchek K.A."/>
            <person name="Das S.P."/>
            <person name="Tettelin H."/>
        </authorList>
    </citation>
    <scope>NUCLEOTIDE SEQUENCE [LARGE SCALE GENOMIC DNA]</scope>
    <source>
        <strain evidence="2">4042</strain>
    </source>
</reference>
<feature type="region of interest" description="Disordered" evidence="1">
    <location>
        <begin position="23"/>
        <end position="50"/>
    </location>
</feature>
<organism evidence="2">
    <name type="scientific">Mycobacterium xenopi 4042</name>
    <dbReference type="NCBI Taxonomy" id="1299334"/>
    <lineage>
        <taxon>Bacteria</taxon>
        <taxon>Bacillati</taxon>
        <taxon>Actinomycetota</taxon>
        <taxon>Actinomycetes</taxon>
        <taxon>Mycobacteriales</taxon>
        <taxon>Mycobacteriaceae</taxon>
        <taxon>Mycobacterium</taxon>
    </lineage>
</organism>
<dbReference type="AlphaFoldDB" id="X8DET5"/>
<dbReference type="EMBL" id="JAOB01000021">
    <property type="protein sequence ID" value="EUA66005.1"/>
    <property type="molecule type" value="Genomic_DNA"/>
</dbReference>
<gene>
    <name evidence="2" type="ORF">I553_3383</name>
</gene>
<sequence>MLVDTLTAAAAVDSLRSITVITPDDAAAPPQPSWEPRCSPIRRPRATPIH</sequence>
<evidence type="ECO:0000256" key="1">
    <source>
        <dbReference type="SAM" id="MobiDB-lite"/>
    </source>
</evidence>
<name>X8DET5_MYCXE</name>
<feature type="compositionally biased region" description="Basic residues" evidence="1">
    <location>
        <begin position="40"/>
        <end position="50"/>
    </location>
</feature>
<protein>
    <submittedName>
        <fullName evidence="2">Uncharacterized protein</fullName>
    </submittedName>
</protein>
<dbReference type="PATRIC" id="fig|1299334.3.peg.2047"/>